<evidence type="ECO:0000313" key="2">
    <source>
        <dbReference type="Proteomes" id="UP000094053"/>
    </source>
</evidence>
<comment type="caution">
    <text evidence="1">The sequence shown here is derived from an EMBL/GenBank/DDBJ whole genome shotgun (WGS) entry which is preliminary data.</text>
</comment>
<evidence type="ECO:0000313" key="1">
    <source>
        <dbReference type="EMBL" id="ODQ88436.1"/>
    </source>
</evidence>
<reference evidence="2" key="1">
    <citation type="submission" date="2016-09" db="EMBL/GenBank/DDBJ databases">
        <authorList>
            <person name="Greninger A.L."/>
            <person name="Jerome K.R."/>
            <person name="Mcnair B."/>
            <person name="Wallis C."/>
            <person name="Fang F."/>
        </authorList>
    </citation>
    <scope>NUCLEOTIDE SEQUENCE [LARGE SCALE GENOMIC DNA]</scope>
    <source>
        <strain evidence="2">M6</strain>
    </source>
</reference>
<keyword evidence="2" id="KW-1185">Reference proteome</keyword>
<sequence length="141" mass="15033">MAIGFAVLAVVALVYTQLQKPPAECGPVIELLEFNTAQGDLIREKSENAEDLPTAADELAYREWADGLAERARKIDDPGLRFTAIDAADLAGAFVRKLPQLRADAAAQAPGGPAPQIVYEMSALDDQLQRRLGELANACAG</sequence>
<protein>
    <submittedName>
        <fullName evidence="1">Uncharacterized protein</fullName>
    </submittedName>
</protein>
<dbReference type="EMBL" id="MIHA01000015">
    <property type="protein sequence ID" value="ODQ88436.1"/>
    <property type="molecule type" value="Genomic_DNA"/>
</dbReference>
<organism evidence="1 2">
    <name type="scientific">Mycolicibacterium flavescens</name>
    <name type="common">Mycobacterium flavescens</name>
    <dbReference type="NCBI Taxonomy" id="1776"/>
    <lineage>
        <taxon>Bacteria</taxon>
        <taxon>Bacillati</taxon>
        <taxon>Actinomycetota</taxon>
        <taxon>Actinomycetes</taxon>
        <taxon>Mycobacteriales</taxon>
        <taxon>Mycobacteriaceae</taxon>
        <taxon>Mycolicibacterium</taxon>
    </lineage>
</organism>
<dbReference type="Proteomes" id="UP000094053">
    <property type="component" value="Unassembled WGS sequence"/>
</dbReference>
<dbReference type="AlphaFoldDB" id="A0A1E3REW8"/>
<accession>A0A1E3REW8</accession>
<dbReference type="STRING" id="1776.BHQ18_19965"/>
<name>A0A1E3REW8_MYCFV</name>
<proteinExistence type="predicted"/>
<dbReference type="OrthoDB" id="4734645at2"/>
<gene>
    <name evidence="1" type="ORF">BHQ18_19965</name>
</gene>